<dbReference type="InterPro" id="IPR001753">
    <property type="entry name" value="Enoyl-CoA_hydra/iso"/>
</dbReference>
<feature type="compositionally biased region" description="Basic and acidic residues" evidence="3">
    <location>
        <begin position="933"/>
        <end position="947"/>
    </location>
</feature>
<protein>
    <recommendedName>
        <fullName evidence="4">PWI domain-containing protein</fullName>
    </recommendedName>
</protein>
<dbReference type="Gene3D" id="3.90.226.10">
    <property type="entry name" value="2-enoyl-CoA Hydratase, Chain A, domain 1"/>
    <property type="match status" value="1"/>
</dbReference>
<dbReference type="CDD" id="cd06558">
    <property type="entry name" value="crotonase-like"/>
    <property type="match status" value="1"/>
</dbReference>
<evidence type="ECO:0000259" key="4">
    <source>
        <dbReference type="PROSITE" id="PS51025"/>
    </source>
</evidence>
<dbReference type="PANTHER" id="PTHR18806:SF4">
    <property type="entry name" value="RNA-BINDING PROTEIN 25"/>
    <property type="match status" value="1"/>
</dbReference>
<feature type="compositionally biased region" description="Acidic residues" evidence="3">
    <location>
        <begin position="344"/>
        <end position="353"/>
    </location>
</feature>
<dbReference type="GO" id="GO:0003729">
    <property type="term" value="F:mRNA binding"/>
    <property type="evidence" value="ECO:0007669"/>
    <property type="project" value="TreeGrafter"/>
</dbReference>
<dbReference type="PROSITE" id="PS51025">
    <property type="entry name" value="PWI"/>
    <property type="match status" value="1"/>
</dbReference>
<feature type="compositionally biased region" description="Acidic residues" evidence="3">
    <location>
        <begin position="314"/>
        <end position="324"/>
    </location>
</feature>
<dbReference type="InterPro" id="IPR029045">
    <property type="entry name" value="ClpP/crotonase-like_dom_sf"/>
</dbReference>
<evidence type="ECO:0000256" key="2">
    <source>
        <dbReference type="SAM" id="Coils"/>
    </source>
</evidence>
<feature type="region of interest" description="Disordered" evidence="3">
    <location>
        <begin position="275"/>
        <end position="353"/>
    </location>
</feature>
<dbReference type="GO" id="GO:0003824">
    <property type="term" value="F:catalytic activity"/>
    <property type="evidence" value="ECO:0007669"/>
    <property type="project" value="InterPro"/>
</dbReference>
<dbReference type="EMBL" id="JAQQPM010000001">
    <property type="protein sequence ID" value="KAK2066645.1"/>
    <property type="molecule type" value="Genomic_DNA"/>
</dbReference>
<reference evidence="5" key="1">
    <citation type="journal article" date="2023" name="Mol. Plant Microbe Interact.">
        <title>Elucidating the Obligate Nature and Biological Capacity of an Invasive Fungal Corn Pathogen.</title>
        <authorList>
            <person name="MacCready J.S."/>
            <person name="Roggenkamp E.M."/>
            <person name="Gdanetz K."/>
            <person name="Chilvers M.I."/>
        </authorList>
    </citation>
    <scope>NUCLEOTIDE SEQUENCE</scope>
    <source>
        <strain evidence="5">PM02</strain>
    </source>
</reference>
<dbReference type="InterPro" id="IPR052768">
    <property type="entry name" value="RBM25"/>
</dbReference>
<feature type="compositionally biased region" description="Basic and acidic residues" evidence="3">
    <location>
        <begin position="835"/>
        <end position="848"/>
    </location>
</feature>
<keyword evidence="2" id="KW-0175">Coiled coil</keyword>
<dbReference type="Gene3D" id="1.10.12.10">
    <property type="entry name" value="Lyase 2-enoyl-coa Hydratase, Chain A, domain 2"/>
    <property type="match status" value="1"/>
</dbReference>
<feature type="region of interest" description="Disordered" evidence="3">
    <location>
        <begin position="445"/>
        <end position="542"/>
    </location>
</feature>
<evidence type="ECO:0000313" key="5">
    <source>
        <dbReference type="EMBL" id="KAK2066645.1"/>
    </source>
</evidence>
<feature type="region of interest" description="Disordered" evidence="3">
    <location>
        <begin position="636"/>
        <end position="676"/>
    </location>
</feature>
<feature type="region of interest" description="Disordered" evidence="3">
    <location>
        <begin position="798"/>
        <end position="848"/>
    </location>
</feature>
<name>A0AAD9M8U6_9PEZI</name>
<dbReference type="InterPro" id="IPR018376">
    <property type="entry name" value="Enoyl-CoA_hyd/isom_CS"/>
</dbReference>
<feature type="coiled-coil region" evidence="2">
    <location>
        <begin position="223"/>
        <end position="257"/>
    </location>
</feature>
<dbReference type="Pfam" id="PF00378">
    <property type="entry name" value="ECH_1"/>
    <property type="match status" value="1"/>
</dbReference>
<feature type="region of interest" description="Disordered" evidence="3">
    <location>
        <begin position="365"/>
        <end position="408"/>
    </location>
</feature>
<evidence type="ECO:0000256" key="1">
    <source>
        <dbReference type="RuleBase" id="RU003707"/>
    </source>
</evidence>
<comment type="caution">
    <text evidence="5">The sequence shown here is derived from an EMBL/GenBank/DDBJ whole genome shotgun (WGS) entry which is preliminary data.</text>
</comment>
<sequence>MPPPPAPSNMSLTAQNQASSAVSNLALFLRNLRLLDLDRHPDWPDITAPTFAPAGRAGSADAGLKRRVQCVEWALYQLFVLWDADEARNKLRPFFPPLDQVQSLNLRAALLRCLEQAKKNGVLGRDVVVRKTMLDECKGDRLEEVLAMLSSAVLKRAVAEGTLDGGGVRHPALAQTWALENRGYKGERTQLAVLALAHRASLKRLLKEKEAARAQFRDFAGLLDQKDRSIARRREQIKAAEQAARQTKNKRTVTEDEKREIRRIQMAEQILATMSATSPSPAKPSRHVLSLAERTRMSMFRRTSRARPRPNEHGDDDDDDEPDFDPLPLRKAPTVTVDRAAVDQDVEGDEQEEDLLARTRRSMAGFEAARQKAQLDRRRSQRKARQPSGVGTAGSEASTNHHFPTLEEQEEGNSMILAEELMNGTQDDYNAVFMTQHGFQSIRSARIRTTSGVRRLPRRERRAGHGASARSRSSTSGLPSSFQPPPNLPNINFNAPVIRLGGAMGTPSAKSGGPASDRRDPNTPTASHKPGLGMDRGGEHSRNQMRDSIQSFVPPTHEERLRTIFVHKIPEGVGGEEGIQKLLRVVGRMRRWDSGHSHLSDHKGALFGFAQYEDPESLASAVELLKDVEVPVQKQMAGLGPVKKDDSTSPVKAEGDTDMKEDDAGGESIKKEDGEDEYGGIEKVKLQVAVDELTLKYVESWKESRGADADVEARLQSARAALKDHVRQLFYPKAPAVDEGEVKGEGANGMGENVEVINIPLAQEDELADIPAEMREVVAAEIAAFRERSNQRDLERLRREEEFEEMERRQTRGVEFVNGGANGHRDDDDTDASDDELHRRETNKREAEEEKLYLEAERKWVNRERQRAAALDRERDRERNDMDDFARRKEEQMEREKKWDDEREATRKTHLYYRDHAAWARKRTADRDEEAARDEMDRRAEEDERRRQQSQMEQARGMADSFLEREAEEMERRDAAAATAATAAAAAAAEVAAAPAVPQRFTISFGAAAQKAQANRSAPARRTIAEVEGLLDDEEQEQTTKRQLVPIKFEPLADTKAMTEEEVQKALRSLAQEIPTEKDGLWAWEVKWDFLDESVVQEKLRPFVEKKIMEYLGVQEQFLVEMVEKHVGSHGKPQELVETLAEALDEDAEDLVKKLWRMLNAIPAQQHAAMDALFRWYDAEPSLRCAVLTGAGRAFCAGADLKEWNDRAAASSSSSSSSSSSPAAAMPDGGGGFGGVSNRAGKKPIVAAVNGLCLGGGMEMAVNCDVVLAAAAAARFGLPEARRGVVAGAGALPRLVRTVGRQRAAEMALLGRSTYSAAEMERWGLVNRVVPAGGDVVAEAVRWAAEVAANSPDSVVVSREGLRLGWEGLGPVLGTELLGKGMYGRMDGAENMKEGLRSFVEKRKPVWSDSKL</sequence>
<feature type="compositionally biased region" description="Basic and acidic residues" evidence="3">
    <location>
        <begin position="798"/>
        <end position="812"/>
    </location>
</feature>
<gene>
    <name evidence="5" type="ORF">P8C59_000441</name>
</gene>
<comment type="similarity">
    <text evidence="1">Belongs to the enoyl-CoA hydratase/isomerase family.</text>
</comment>
<dbReference type="Gene3D" id="1.20.1390.10">
    <property type="entry name" value="PWI domain"/>
    <property type="match status" value="1"/>
</dbReference>
<dbReference type="PANTHER" id="PTHR18806">
    <property type="entry name" value="RBM25 PROTEIN"/>
    <property type="match status" value="1"/>
</dbReference>
<dbReference type="InterPro" id="IPR002483">
    <property type="entry name" value="PWI_dom"/>
</dbReference>
<feature type="compositionally biased region" description="Basic and acidic residues" evidence="3">
    <location>
        <begin position="642"/>
        <end position="658"/>
    </location>
</feature>
<dbReference type="GO" id="GO:0005681">
    <property type="term" value="C:spliceosomal complex"/>
    <property type="evidence" value="ECO:0007669"/>
    <property type="project" value="TreeGrafter"/>
</dbReference>
<organism evidence="5 6">
    <name type="scientific">Phyllachora maydis</name>
    <dbReference type="NCBI Taxonomy" id="1825666"/>
    <lineage>
        <taxon>Eukaryota</taxon>
        <taxon>Fungi</taxon>
        <taxon>Dikarya</taxon>
        <taxon>Ascomycota</taxon>
        <taxon>Pezizomycotina</taxon>
        <taxon>Sordariomycetes</taxon>
        <taxon>Sordariomycetidae</taxon>
        <taxon>Phyllachorales</taxon>
        <taxon>Phyllachoraceae</taxon>
        <taxon>Phyllachora</taxon>
    </lineage>
</organism>
<accession>A0AAD9M8U6</accession>
<dbReference type="Proteomes" id="UP001217918">
    <property type="component" value="Unassembled WGS sequence"/>
</dbReference>
<evidence type="ECO:0000313" key="6">
    <source>
        <dbReference type="Proteomes" id="UP001217918"/>
    </source>
</evidence>
<dbReference type="InterPro" id="IPR028163">
    <property type="entry name" value="HAUS_6_N"/>
</dbReference>
<dbReference type="SUPFAM" id="SSF52096">
    <property type="entry name" value="ClpP/crotonase"/>
    <property type="match status" value="1"/>
</dbReference>
<dbReference type="Pfam" id="PF14661">
    <property type="entry name" value="HAUS6_N"/>
    <property type="match status" value="1"/>
</dbReference>
<proteinExistence type="inferred from homology"/>
<dbReference type="InterPro" id="IPR014748">
    <property type="entry name" value="Enoyl-CoA_hydra_C"/>
</dbReference>
<feature type="compositionally biased region" description="Low complexity" evidence="3">
    <location>
        <begin position="465"/>
        <end position="481"/>
    </location>
</feature>
<feature type="domain" description="PWI" evidence="4">
    <location>
        <begin position="1079"/>
        <end position="1169"/>
    </location>
</feature>
<evidence type="ECO:0000256" key="3">
    <source>
        <dbReference type="SAM" id="MobiDB-lite"/>
    </source>
</evidence>
<feature type="region of interest" description="Disordered" evidence="3">
    <location>
        <begin position="865"/>
        <end position="959"/>
    </location>
</feature>
<keyword evidence="6" id="KW-1185">Reference proteome</keyword>
<dbReference type="PROSITE" id="PS00166">
    <property type="entry name" value="ENOYL_COA_HYDRATASE"/>
    <property type="match status" value="1"/>
</dbReference>
<dbReference type="SMART" id="SM00311">
    <property type="entry name" value="PWI"/>
    <property type="match status" value="1"/>
</dbReference>
<feature type="compositionally biased region" description="Basic and acidic residues" evidence="3">
    <location>
        <begin position="865"/>
        <end position="926"/>
    </location>
</feature>
<feature type="compositionally biased region" description="Basic and acidic residues" evidence="3">
    <location>
        <begin position="369"/>
        <end position="378"/>
    </location>
</feature>
<feature type="compositionally biased region" description="Basic residues" evidence="3">
    <location>
        <begin position="455"/>
        <end position="464"/>
    </location>
</feature>